<dbReference type="Proteomes" id="UP001321450">
    <property type="component" value="Chromosome"/>
</dbReference>
<protein>
    <submittedName>
        <fullName evidence="1">MxaK protein</fullName>
    </submittedName>
</protein>
<dbReference type="EMBL" id="AP024718">
    <property type="protein sequence ID" value="BCX89258.1"/>
    <property type="molecule type" value="Genomic_DNA"/>
</dbReference>
<dbReference type="Gene3D" id="1.25.40.10">
    <property type="entry name" value="Tetratricopeptide repeat domain"/>
    <property type="match status" value="1"/>
</dbReference>
<dbReference type="SUPFAM" id="SSF48452">
    <property type="entry name" value="TPR-like"/>
    <property type="match status" value="1"/>
</dbReference>
<dbReference type="RefSeq" id="WP_286291550.1">
    <property type="nucleotide sequence ID" value="NZ_AP024718.1"/>
</dbReference>
<dbReference type="InterPro" id="IPR011990">
    <property type="entry name" value="TPR-like_helical_dom_sf"/>
</dbReference>
<sequence length="184" mass="20986">MATWCYRISVFLFLAGIGLGAATGWQWRQQTTEAGRIRKLAEGQGHPPDADASPLLRLAWANHLVQRRRYEEALTIYSDLLESAPAGLMPWIHYNLGNLYLRRAREQVEKTAFDEAIPLVALARGAYRRALRRRPDLWAARYNLEAAIRLLPEIERIEAKTKEGKEPAEEALWTRVPGFPRGLP</sequence>
<dbReference type="KEGG" id="meiy:MIN45_P1630"/>
<evidence type="ECO:0000313" key="1">
    <source>
        <dbReference type="EMBL" id="BCX89258.1"/>
    </source>
</evidence>
<organism evidence="1 2">
    <name type="scientific">Methylomarinovum tepidoasis</name>
    <dbReference type="NCBI Taxonomy" id="2840183"/>
    <lineage>
        <taxon>Bacteria</taxon>
        <taxon>Pseudomonadati</taxon>
        <taxon>Pseudomonadota</taxon>
        <taxon>Gammaproteobacteria</taxon>
        <taxon>Methylococcales</taxon>
        <taxon>Methylothermaceae</taxon>
        <taxon>Methylomarinovum</taxon>
    </lineage>
</organism>
<gene>
    <name evidence="1" type="ORF">MIN45_P1630</name>
</gene>
<keyword evidence="2" id="KW-1185">Reference proteome</keyword>
<proteinExistence type="predicted"/>
<evidence type="ECO:0000313" key="2">
    <source>
        <dbReference type="Proteomes" id="UP001321450"/>
    </source>
</evidence>
<accession>A0AAU9CG84</accession>
<dbReference type="AlphaFoldDB" id="A0AAU9CG84"/>
<name>A0AAU9CG84_9GAMM</name>
<reference evidence="2" key="1">
    <citation type="journal article" date="2024" name="Int. J. Syst. Evol. Microbiol.">
        <title>Methylomarinovum tepidoasis sp. nov., a moderately thermophilic methanotroph of the family Methylothermaceae isolated from a deep-sea hydrothermal field.</title>
        <authorList>
            <person name="Hirayama H."/>
            <person name="Takaki Y."/>
            <person name="Abe M."/>
            <person name="Miyazaki M."/>
            <person name="Uematsu K."/>
            <person name="Matsui Y."/>
            <person name="Takai K."/>
        </authorList>
    </citation>
    <scope>NUCLEOTIDE SEQUENCE [LARGE SCALE GENOMIC DNA]</scope>
    <source>
        <strain evidence="2">IN45</strain>
    </source>
</reference>